<evidence type="ECO:0000313" key="4">
    <source>
        <dbReference type="Proteomes" id="UP001595613"/>
    </source>
</evidence>
<dbReference type="Proteomes" id="UP001595613">
    <property type="component" value="Unassembled WGS sequence"/>
</dbReference>
<evidence type="ECO:0000313" key="3">
    <source>
        <dbReference type="EMBL" id="MFC3704693.1"/>
    </source>
</evidence>
<dbReference type="EMBL" id="JBHRYD010000005">
    <property type="protein sequence ID" value="MFC3704693.1"/>
    <property type="molecule type" value="Genomic_DNA"/>
</dbReference>
<feature type="domain" description="Isochorismatase-like" evidence="2">
    <location>
        <begin position="11"/>
        <end position="180"/>
    </location>
</feature>
<evidence type="ECO:0000259" key="2">
    <source>
        <dbReference type="Pfam" id="PF00857"/>
    </source>
</evidence>
<keyword evidence="1 3" id="KW-0378">Hydrolase</keyword>
<gene>
    <name evidence="3" type="ORF">ACFOOL_07970</name>
</gene>
<protein>
    <submittedName>
        <fullName evidence="3">Cysteine hydrolase family protein</fullName>
    </submittedName>
</protein>
<organism evidence="3 4">
    <name type="scientific">Devosia honganensis</name>
    <dbReference type="NCBI Taxonomy" id="1610527"/>
    <lineage>
        <taxon>Bacteria</taxon>
        <taxon>Pseudomonadati</taxon>
        <taxon>Pseudomonadota</taxon>
        <taxon>Alphaproteobacteria</taxon>
        <taxon>Hyphomicrobiales</taxon>
        <taxon>Devosiaceae</taxon>
        <taxon>Devosia</taxon>
    </lineage>
</organism>
<name>A0ABV7X028_9HYPH</name>
<dbReference type="SUPFAM" id="SSF52499">
    <property type="entry name" value="Isochorismatase-like hydrolases"/>
    <property type="match status" value="1"/>
</dbReference>
<reference evidence="4" key="1">
    <citation type="journal article" date="2019" name="Int. J. Syst. Evol. Microbiol.">
        <title>The Global Catalogue of Microorganisms (GCM) 10K type strain sequencing project: providing services to taxonomists for standard genome sequencing and annotation.</title>
        <authorList>
            <consortium name="The Broad Institute Genomics Platform"/>
            <consortium name="The Broad Institute Genome Sequencing Center for Infectious Disease"/>
            <person name="Wu L."/>
            <person name="Ma J."/>
        </authorList>
    </citation>
    <scope>NUCLEOTIDE SEQUENCE [LARGE SCALE GENOMIC DNA]</scope>
    <source>
        <strain evidence="4">KCTC 42281</strain>
    </source>
</reference>
<dbReference type="InterPro" id="IPR000868">
    <property type="entry name" value="Isochorismatase-like_dom"/>
</dbReference>
<dbReference type="RefSeq" id="WP_380096426.1">
    <property type="nucleotide sequence ID" value="NZ_JBHRYD010000005.1"/>
</dbReference>
<dbReference type="InterPro" id="IPR050272">
    <property type="entry name" value="Isochorismatase-like_hydrls"/>
</dbReference>
<dbReference type="PANTHER" id="PTHR43540:SF6">
    <property type="entry name" value="ISOCHORISMATASE-LIKE DOMAIN-CONTAINING PROTEIN"/>
    <property type="match status" value="1"/>
</dbReference>
<dbReference type="Pfam" id="PF00857">
    <property type="entry name" value="Isochorismatase"/>
    <property type="match status" value="1"/>
</dbReference>
<dbReference type="CDD" id="cd00431">
    <property type="entry name" value="cysteine_hydrolases"/>
    <property type="match status" value="1"/>
</dbReference>
<dbReference type="GO" id="GO:0016787">
    <property type="term" value="F:hydrolase activity"/>
    <property type="evidence" value="ECO:0007669"/>
    <property type="project" value="UniProtKB-KW"/>
</dbReference>
<sequence>MLETDLDRNWAHICVDMQSLFAEETDWHVPWLRRIQPAIEALVQKSAPRTIFTRFLPPETPEQMQGGWRRYYERWPGMVRERLAPELLDLVPSLARFVPPARVFDKLTYSPWLSGTLHRALRSGGVTSVVISGGETDVCVLATVMGAIDLGYQVLLPADAVFGSADATHDAMLGIYHSRFQSQLATTDVEELLQLWRDQGF</sequence>
<keyword evidence="4" id="KW-1185">Reference proteome</keyword>
<comment type="caution">
    <text evidence="3">The sequence shown here is derived from an EMBL/GenBank/DDBJ whole genome shotgun (WGS) entry which is preliminary data.</text>
</comment>
<proteinExistence type="predicted"/>
<evidence type="ECO:0000256" key="1">
    <source>
        <dbReference type="ARBA" id="ARBA00022801"/>
    </source>
</evidence>
<dbReference type="Gene3D" id="3.40.50.850">
    <property type="entry name" value="Isochorismatase-like"/>
    <property type="match status" value="1"/>
</dbReference>
<dbReference type="InterPro" id="IPR036380">
    <property type="entry name" value="Isochorismatase-like_sf"/>
</dbReference>
<accession>A0ABV7X028</accession>
<dbReference type="PANTHER" id="PTHR43540">
    <property type="entry name" value="PEROXYUREIDOACRYLATE/UREIDOACRYLATE AMIDOHYDROLASE-RELATED"/>
    <property type="match status" value="1"/>
</dbReference>